<dbReference type="GO" id="GO:0005524">
    <property type="term" value="F:ATP binding"/>
    <property type="evidence" value="ECO:0007669"/>
    <property type="project" value="UniProtKB-KW"/>
</dbReference>
<dbReference type="GO" id="GO:0000226">
    <property type="term" value="P:microtubule cytoskeleton organization"/>
    <property type="evidence" value="ECO:0007669"/>
    <property type="project" value="TreeGrafter"/>
</dbReference>
<evidence type="ECO:0000256" key="4">
    <source>
        <dbReference type="ARBA" id="ARBA00041448"/>
    </source>
</evidence>
<accession>A0A1W0A043</accession>
<evidence type="ECO:0000256" key="2">
    <source>
        <dbReference type="ARBA" id="ARBA00022741"/>
    </source>
</evidence>
<evidence type="ECO:0000313" key="7">
    <source>
        <dbReference type="Proteomes" id="UP000243217"/>
    </source>
</evidence>
<dbReference type="SUPFAM" id="SSF56059">
    <property type="entry name" value="Glutathione synthetase ATP-binding domain-like"/>
    <property type="match status" value="1"/>
</dbReference>
<gene>
    <name evidence="6" type="ORF">THRCLA_04104</name>
</gene>
<dbReference type="EMBL" id="JNBS01000837">
    <property type="protein sequence ID" value="OQS03579.1"/>
    <property type="molecule type" value="Genomic_DNA"/>
</dbReference>
<dbReference type="GO" id="GO:0015631">
    <property type="term" value="F:tubulin binding"/>
    <property type="evidence" value="ECO:0007669"/>
    <property type="project" value="TreeGrafter"/>
</dbReference>
<keyword evidence="2" id="KW-0547">Nucleotide-binding</keyword>
<dbReference type="PANTHER" id="PTHR12241:SF145">
    <property type="entry name" value="TUBULIN POLYGLUTAMYLASE TTLL5"/>
    <property type="match status" value="1"/>
</dbReference>
<evidence type="ECO:0000313" key="6">
    <source>
        <dbReference type="EMBL" id="OQS03579.1"/>
    </source>
</evidence>
<dbReference type="Gene3D" id="3.30.470.20">
    <property type="entry name" value="ATP-grasp fold, B domain"/>
    <property type="match status" value="1"/>
</dbReference>
<keyword evidence="1" id="KW-0436">Ligase</keyword>
<feature type="non-terminal residue" evidence="6">
    <location>
        <position position="552"/>
    </location>
</feature>
<dbReference type="Pfam" id="PF03133">
    <property type="entry name" value="TTL"/>
    <property type="match status" value="1"/>
</dbReference>
<reference evidence="6 7" key="1">
    <citation type="journal article" date="2014" name="Genome Biol. Evol.">
        <title>The secreted proteins of Achlya hypogyna and Thraustotheca clavata identify the ancestral oomycete secretome and reveal gene acquisitions by horizontal gene transfer.</title>
        <authorList>
            <person name="Misner I."/>
            <person name="Blouin N."/>
            <person name="Leonard G."/>
            <person name="Richards T.A."/>
            <person name="Lane C.E."/>
        </authorList>
    </citation>
    <scope>NUCLEOTIDE SEQUENCE [LARGE SCALE GENOMIC DNA]</scope>
    <source>
        <strain evidence="6 7">ATCC 34112</strain>
    </source>
</reference>
<dbReference type="Proteomes" id="UP000243217">
    <property type="component" value="Unassembled WGS sequence"/>
</dbReference>
<name>A0A1W0A043_9STRA</name>
<sequence>MLRLLLLVVAVLALDDKSSRQTKVFLLPEKERFHLSPLLNGFRKIGAQELYGADAMTWKAAKRTQDFDIIWSWDSTQIQELGPLERRHKVNHVPGSYVLTNKGYVYETLLKLQSIHGEDDYNFMPKQYRLPKEAEIFTAAFEERKNQVQETKEDDPDYNKRWLLKQQSHRGVRFFSGLDQIDAHMNSNDMVAQCIEPLLVSGHKFDLGIYVAITSIDPLRIYIYQNSVLRMCKLKYPKYLDETADLESYVVVDYLPPWEMPDLQEFYPEFPSPTQESTSNFQVIKKYLGKVGIDSEKFQAEIYSAVVKIIAGNREHFMNSEKTVRRQTKQPHEQLGNFFEMYRFDFVVEDTGKPWLMEVNQSPSMKPKYFKSGTDVMMKNNLIHNLLYMVDIKAPGQPSVNLPQLSDAKCNEKCSDVENISEVACWRCPGWFTEKEANTLLEGATEYARRGNFNLVYPTVDDEFTKFVTGGLTQHDKAFQRFITSIQDKPEDLTYFRPAMCTSRQQCNWHGNCVNGGCVCDSGYDGNICSTYTGKERHMQDSVVNEEYKHNF</sequence>
<comment type="caution">
    <text evidence="6">The sequence shown here is derived from an EMBL/GenBank/DDBJ whole genome shotgun (WGS) entry which is preliminary data.</text>
</comment>
<evidence type="ECO:0000256" key="1">
    <source>
        <dbReference type="ARBA" id="ARBA00022598"/>
    </source>
</evidence>
<dbReference type="GO" id="GO:0036064">
    <property type="term" value="C:ciliary basal body"/>
    <property type="evidence" value="ECO:0007669"/>
    <property type="project" value="TreeGrafter"/>
</dbReference>
<dbReference type="OrthoDB" id="202825at2759"/>
<keyword evidence="3" id="KW-0067">ATP-binding</keyword>
<dbReference type="PROSITE" id="PS51221">
    <property type="entry name" value="TTL"/>
    <property type="match status" value="1"/>
</dbReference>
<dbReference type="InterPro" id="IPR004344">
    <property type="entry name" value="TTL/TTLL_fam"/>
</dbReference>
<protein>
    <recommendedName>
        <fullName evidence="4">Tubulin--tyrosine ligase-like protein 5</fullName>
    </recommendedName>
</protein>
<organism evidence="6 7">
    <name type="scientific">Thraustotheca clavata</name>
    <dbReference type="NCBI Taxonomy" id="74557"/>
    <lineage>
        <taxon>Eukaryota</taxon>
        <taxon>Sar</taxon>
        <taxon>Stramenopiles</taxon>
        <taxon>Oomycota</taxon>
        <taxon>Saprolegniomycetes</taxon>
        <taxon>Saprolegniales</taxon>
        <taxon>Achlyaceae</taxon>
        <taxon>Thraustotheca</taxon>
    </lineage>
</organism>
<dbReference type="AlphaFoldDB" id="A0A1W0A043"/>
<dbReference type="PANTHER" id="PTHR12241">
    <property type="entry name" value="TUBULIN POLYGLUTAMYLASE"/>
    <property type="match status" value="1"/>
</dbReference>
<keyword evidence="7" id="KW-1185">Reference proteome</keyword>
<evidence type="ECO:0000256" key="3">
    <source>
        <dbReference type="ARBA" id="ARBA00022840"/>
    </source>
</evidence>
<comment type="catalytic activity">
    <reaction evidence="5">
        <text>L-glutamyl-[protein] + L-glutamate + ATP = gamma-L-glutamyl-L-glutamyl-[protein] + ADP + phosphate + H(+)</text>
        <dbReference type="Rhea" id="RHEA:60144"/>
        <dbReference type="Rhea" id="RHEA-COMP:10208"/>
        <dbReference type="Rhea" id="RHEA-COMP:15517"/>
        <dbReference type="ChEBI" id="CHEBI:15378"/>
        <dbReference type="ChEBI" id="CHEBI:29973"/>
        <dbReference type="ChEBI" id="CHEBI:29985"/>
        <dbReference type="ChEBI" id="CHEBI:30616"/>
        <dbReference type="ChEBI" id="CHEBI:43474"/>
        <dbReference type="ChEBI" id="CHEBI:143622"/>
        <dbReference type="ChEBI" id="CHEBI:456216"/>
    </reaction>
    <physiologicalReaction direction="left-to-right" evidence="5">
        <dbReference type="Rhea" id="RHEA:60145"/>
    </physiologicalReaction>
</comment>
<proteinExistence type="predicted"/>
<dbReference type="GO" id="GO:0070740">
    <property type="term" value="F:tubulin-glutamic acid ligase activity"/>
    <property type="evidence" value="ECO:0007669"/>
    <property type="project" value="TreeGrafter"/>
</dbReference>
<evidence type="ECO:0000256" key="5">
    <source>
        <dbReference type="ARBA" id="ARBA00049274"/>
    </source>
</evidence>